<dbReference type="AlphaFoldDB" id="A0A1T2L3F5"/>
<keyword evidence="1" id="KW-0175">Coiled coil</keyword>
<dbReference type="Pfam" id="PF05137">
    <property type="entry name" value="PilN"/>
    <property type="match status" value="1"/>
</dbReference>
<evidence type="ECO:0000313" key="4">
    <source>
        <dbReference type="Proteomes" id="UP000191110"/>
    </source>
</evidence>
<protein>
    <recommendedName>
        <fullName evidence="5">Fimbrial assembly protein</fullName>
    </recommendedName>
</protein>
<proteinExistence type="predicted"/>
<organism evidence="3 4">
    <name type="scientific">Solemya pervernicosa gill symbiont</name>
    <dbReference type="NCBI Taxonomy" id="642797"/>
    <lineage>
        <taxon>Bacteria</taxon>
        <taxon>Pseudomonadati</taxon>
        <taxon>Pseudomonadota</taxon>
        <taxon>Gammaproteobacteria</taxon>
        <taxon>sulfur-oxidizing symbionts</taxon>
    </lineage>
</organism>
<feature type="coiled-coil region" evidence="1">
    <location>
        <begin position="45"/>
        <end position="72"/>
    </location>
</feature>
<dbReference type="OrthoDB" id="6876592at2"/>
<evidence type="ECO:0000313" key="3">
    <source>
        <dbReference type="EMBL" id="OOZ39614.1"/>
    </source>
</evidence>
<name>A0A1T2L3F5_9GAMM</name>
<feature type="transmembrane region" description="Helical" evidence="2">
    <location>
        <begin position="20"/>
        <end position="40"/>
    </location>
</feature>
<dbReference type="EMBL" id="MPRL01000046">
    <property type="protein sequence ID" value="OOZ39614.1"/>
    <property type="molecule type" value="Genomic_DNA"/>
</dbReference>
<accession>A0A1T2L3F5</accession>
<dbReference type="RefSeq" id="WP_078484085.1">
    <property type="nucleotide sequence ID" value="NZ_MPRL01000046.1"/>
</dbReference>
<evidence type="ECO:0000256" key="2">
    <source>
        <dbReference type="SAM" id="Phobius"/>
    </source>
</evidence>
<evidence type="ECO:0000256" key="1">
    <source>
        <dbReference type="SAM" id="Coils"/>
    </source>
</evidence>
<gene>
    <name evidence="3" type="ORF">BOW53_10745</name>
</gene>
<dbReference type="Proteomes" id="UP000191110">
    <property type="component" value="Unassembled WGS sequence"/>
</dbReference>
<dbReference type="InterPro" id="IPR007813">
    <property type="entry name" value="PilN"/>
</dbReference>
<keyword evidence="4" id="KW-1185">Reference proteome</keyword>
<keyword evidence="2" id="KW-0472">Membrane</keyword>
<reference evidence="3 4" key="1">
    <citation type="submission" date="2016-11" db="EMBL/GenBank/DDBJ databases">
        <title>Mixed transmission modes and dynamic genome evolution in an obligate animal-bacterial symbiosis.</title>
        <authorList>
            <person name="Russell S.L."/>
            <person name="Corbett-Detig R.B."/>
            <person name="Cavanaugh C.M."/>
        </authorList>
    </citation>
    <scope>NUCLEOTIDE SEQUENCE [LARGE SCALE GENOMIC DNA]</scope>
    <source>
        <strain evidence="3">Sveles-Q1</strain>
    </source>
</reference>
<keyword evidence="2" id="KW-1133">Transmembrane helix</keyword>
<keyword evidence="2" id="KW-0812">Transmembrane</keyword>
<evidence type="ECO:0008006" key="5">
    <source>
        <dbReference type="Google" id="ProtNLM"/>
    </source>
</evidence>
<sequence length="202" mass="23359">MQQINLYQPVLKRKSKPLSFGSMVLFTTLFVLLCGGYIGYSKWQYQERETKLQALEQRVEQMRAENEKLEKAFPVKQKSKLLEKRLEQIRVTQQAKQHALALLNSGYFGNTEGFSAYMEGMARQRIDKLWLSNIAIKRGGEQMQIKGSTYSADLLPRYLQQLAVEKVFKGREFAIFSMTRSTQKSREVEFSLQSAAEQEAKP</sequence>
<comment type="caution">
    <text evidence="3">The sequence shown here is derived from an EMBL/GenBank/DDBJ whole genome shotgun (WGS) entry which is preliminary data.</text>
</comment>